<accession>K2GST6</accession>
<protein>
    <recommendedName>
        <fullName evidence="2">chitinase</fullName>
        <ecNumber evidence="2">3.2.1.14</ecNumber>
    </recommendedName>
</protein>
<sequence>MKVIDEKKVYVFWFSLFFLFCFTNILFALSRMNINSNKDDLIMSEKIIKSDFLVHAYYPSWKSTVFQVEKIPSWYFDRIIHAFIWIDKDWKLVVPNWYTSKSFMKDLQKKWSLVSVSIWWWNNSNWFQIIARSPDIRKKFIIDLKDFIEKNWYDWIDLDWEYPKWIQYIDFISLAIEIRKNIPKIKLTAALPLALSKNNIKNIAMIQNHFDYIHVMAYDIEDAWDWYAWHNAPLYSNSKMPENLSIATLLKKEYIEKWVPREKLILGLPLYGRKFNVPQLYDKTDSSETIEFKDIPFDICKKINFWWSILQCYGYYISYDDIQSIEEKIDFAKNENLWGVFFWALWQDNNEILNWIEFK</sequence>
<dbReference type="InterPro" id="IPR011583">
    <property type="entry name" value="Chitinase_II/V-like_cat"/>
</dbReference>
<dbReference type="PROSITE" id="PS51910">
    <property type="entry name" value="GH18_2"/>
    <property type="match status" value="1"/>
</dbReference>
<evidence type="ECO:0000313" key="5">
    <source>
        <dbReference type="EMBL" id="EKE26400.1"/>
    </source>
</evidence>
<dbReference type="InterPro" id="IPR017853">
    <property type="entry name" value="GH"/>
</dbReference>
<dbReference type="EC" id="3.2.1.14" evidence="2"/>
<feature type="transmembrane region" description="Helical" evidence="3">
    <location>
        <begin position="9"/>
        <end position="29"/>
    </location>
</feature>
<name>K2GST6_9BACT</name>
<evidence type="ECO:0000256" key="1">
    <source>
        <dbReference type="ARBA" id="ARBA00000822"/>
    </source>
</evidence>
<feature type="domain" description="GH18" evidence="4">
    <location>
        <begin position="52"/>
        <end position="359"/>
    </location>
</feature>
<keyword evidence="3" id="KW-0812">Transmembrane</keyword>
<dbReference type="GO" id="GO:0008843">
    <property type="term" value="F:endochitinase activity"/>
    <property type="evidence" value="ECO:0007669"/>
    <property type="project" value="UniProtKB-EC"/>
</dbReference>
<keyword evidence="3" id="KW-1133">Transmembrane helix</keyword>
<reference evidence="5" key="1">
    <citation type="journal article" date="2012" name="Science">
        <title>Fermentation, hydrogen, and sulfur metabolism in multiple uncultivated bacterial phyla.</title>
        <authorList>
            <person name="Wrighton K.C."/>
            <person name="Thomas B.C."/>
            <person name="Sharon I."/>
            <person name="Miller C.S."/>
            <person name="Castelle C.J."/>
            <person name="VerBerkmoes N.C."/>
            <person name="Wilkins M.J."/>
            <person name="Hettich R.L."/>
            <person name="Lipton M.S."/>
            <person name="Williams K.H."/>
            <person name="Long P.E."/>
            <person name="Banfield J.F."/>
        </authorList>
    </citation>
    <scope>NUCLEOTIDE SEQUENCE [LARGE SCALE GENOMIC DNA]</scope>
</reference>
<organism evidence="5">
    <name type="scientific">uncultured bacterium</name>
    <name type="common">gcode 4</name>
    <dbReference type="NCBI Taxonomy" id="1234023"/>
    <lineage>
        <taxon>Bacteria</taxon>
        <taxon>environmental samples</taxon>
    </lineage>
</organism>
<evidence type="ECO:0000256" key="2">
    <source>
        <dbReference type="ARBA" id="ARBA00012729"/>
    </source>
</evidence>
<comment type="catalytic activity">
    <reaction evidence="1">
        <text>Random endo-hydrolysis of N-acetyl-beta-D-glucosaminide (1-&gt;4)-beta-linkages in chitin and chitodextrins.</text>
        <dbReference type="EC" id="3.2.1.14"/>
    </reaction>
</comment>
<dbReference type="SMART" id="SM00636">
    <property type="entry name" value="Glyco_18"/>
    <property type="match status" value="1"/>
</dbReference>
<dbReference type="PANTHER" id="PTHR11177">
    <property type="entry name" value="CHITINASE"/>
    <property type="match status" value="1"/>
</dbReference>
<dbReference type="InterPro" id="IPR050314">
    <property type="entry name" value="Glycosyl_Hydrlase_18"/>
</dbReference>
<evidence type="ECO:0000259" key="4">
    <source>
        <dbReference type="PROSITE" id="PS51910"/>
    </source>
</evidence>
<gene>
    <name evidence="5" type="ORF">ACD_4C00304G0008</name>
</gene>
<comment type="caution">
    <text evidence="5">The sequence shown here is derived from an EMBL/GenBank/DDBJ whole genome shotgun (WGS) entry which is preliminary data.</text>
</comment>
<dbReference type="EMBL" id="AMFJ01000820">
    <property type="protein sequence ID" value="EKE26400.1"/>
    <property type="molecule type" value="Genomic_DNA"/>
</dbReference>
<dbReference type="Gene3D" id="3.20.20.80">
    <property type="entry name" value="Glycosidases"/>
    <property type="match status" value="1"/>
</dbReference>
<keyword evidence="3" id="KW-0472">Membrane</keyword>
<dbReference type="GO" id="GO:0005975">
    <property type="term" value="P:carbohydrate metabolic process"/>
    <property type="evidence" value="ECO:0007669"/>
    <property type="project" value="InterPro"/>
</dbReference>
<dbReference type="Pfam" id="PF00704">
    <property type="entry name" value="Glyco_hydro_18"/>
    <property type="match status" value="1"/>
</dbReference>
<proteinExistence type="predicted"/>
<evidence type="ECO:0000256" key="3">
    <source>
        <dbReference type="SAM" id="Phobius"/>
    </source>
</evidence>
<dbReference type="AlphaFoldDB" id="K2GST6"/>
<dbReference type="PANTHER" id="PTHR11177:SF317">
    <property type="entry name" value="CHITINASE 12-RELATED"/>
    <property type="match status" value="1"/>
</dbReference>
<dbReference type="InterPro" id="IPR001223">
    <property type="entry name" value="Glyco_hydro18_cat"/>
</dbReference>
<dbReference type="GO" id="GO:0008061">
    <property type="term" value="F:chitin binding"/>
    <property type="evidence" value="ECO:0007669"/>
    <property type="project" value="InterPro"/>
</dbReference>
<dbReference type="SUPFAM" id="SSF51445">
    <property type="entry name" value="(Trans)glycosidases"/>
    <property type="match status" value="1"/>
</dbReference>